<dbReference type="InterPro" id="IPR056646">
    <property type="entry name" value="DUF7744"/>
</dbReference>
<dbReference type="STRING" id="1245526.SAMN05216580_2861"/>
<evidence type="ECO:0000313" key="2">
    <source>
        <dbReference type="EMBL" id="SDU41329.1"/>
    </source>
</evidence>
<protein>
    <recommendedName>
        <fullName evidence="1">DUF7744 domain-containing protein</fullName>
    </recommendedName>
</protein>
<accession>A0A1H2IB38</accession>
<dbReference type="EMBL" id="LT629780">
    <property type="protein sequence ID" value="SDU41329.1"/>
    <property type="molecule type" value="Genomic_DNA"/>
</dbReference>
<dbReference type="Proteomes" id="UP000243063">
    <property type="component" value="Chromosome I"/>
</dbReference>
<gene>
    <name evidence="2" type="ORF">SAMN05216580_2861</name>
</gene>
<organism evidence="2 3">
    <name type="scientific">Geopseudomonas guangdongensis</name>
    <dbReference type="NCBI Taxonomy" id="1245526"/>
    <lineage>
        <taxon>Bacteria</taxon>
        <taxon>Pseudomonadati</taxon>
        <taxon>Pseudomonadota</taxon>
        <taxon>Gammaproteobacteria</taxon>
        <taxon>Pseudomonadales</taxon>
        <taxon>Pseudomonadaceae</taxon>
        <taxon>Geopseudomonas</taxon>
    </lineage>
</organism>
<feature type="domain" description="DUF7744" evidence="1">
    <location>
        <begin position="980"/>
        <end position="1078"/>
    </location>
</feature>
<dbReference type="InterPro" id="IPR007555">
    <property type="entry name" value="DUF499"/>
</dbReference>
<dbReference type="Pfam" id="PF04465">
    <property type="entry name" value="DUF499"/>
    <property type="match status" value="1"/>
</dbReference>
<reference evidence="3" key="1">
    <citation type="submission" date="2016-10" db="EMBL/GenBank/DDBJ databases">
        <authorList>
            <person name="Varghese N."/>
            <person name="Submissions S."/>
        </authorList>
    </citation>
    <scope>NUCLEOTIDE SEQUENCE [LARGE SCALE GENOMIC DNA]</scope>
    <source>
        <strain evidence="3">CCTCC 2012022</strain>
    </source>
</reference>
<keyword evidence="3" id="KW-1185">Reference proteome</keyword>
<name>A0A1H2IB38_9GAMM</name>
<sequence>MKPILQTCIPRPDIIAGSFNPEIFTASLSQVLDAYSGKGTSTDNIYTDAGLFFTQATFPTEGLRRVVRDVFGRLSGDNSLPAIHRLETSFGGGKTHTLISLVHLAKRGSSIAEVAKEVIEAEFLLPEGSVDIVGIACDEMPVIEPSGEEILPYTLWGELALRLGGENFYRENLKEVTSTAFPGKYFLERLFGTRKVLIMMDELAQYATRYEAAHLGGGDQIGAFLMGLLGYARTHSGISVVVTLASQQDAFRQQTGMLAGVLQQTLGRAVDTDEAEALAEKAGKAILSVVSRDATTTVPVRATEISRVLARRLFVSIDHSAAQETAQAYMAMYQKSGAQLPDQASRADFEQVITNNYPFHPSFISFLTNKLSTVQNFQGTRGVLRVLAMAIRSLWKKNTKLALVHTCHIDLANPDVADEVVGRTGASDLITVLNADVGGADSGSLELGASVAQALDKKNPHPLEFPLYEWTWKVVFLHSLVGRGEGLSSNLFGVSYSEALFETAMPDMTPAQVETALKAIADEAYYLRDNEGRFYAHTDPTEARIVSTIKQGISPDAVGEHLAIVSRKVVTHNSPTFVVAQDVSQPEDIPDKTDRPVLAIVRLDANRIDAEAMITSCGGNTPRLHQNYVFLLVPETVQIKGETWNEDRTNKARYRIERLEDLTRTVLAMRRLDHKPEDFGMTAAKLVESGFKSKLRERELALQTAVSQAYEAIYFPGASGATTKKMIKQAGGEGGQSVDAEILRVLSGEGEMVTMEKATTSEMLILLGQMFFHLSQTPSIEQIRSQLAQNRRWPILEQKNVLDTLLRAGVERGQWCLYRFTSAEDQKPAEFYSRDTGALPMDLNLSQAGWKLVSVQGALQRGWNPQAEPAPEQVEQWVAQAMQLKPHTKVADVLAAVKQQHGEIKDSTILTAIDNAVQKAKVYTYTPTESNDPVPAGEGTAPDLVYGSNAYFHKTSVNDILITPAEASEYGWVEPEDTRFTAQGKQLAEVLHANLRKLGSLYAKGANTRIDLLRMSGLELPEGGKINIDLVKVSPKEMKLLAELFEVLGDLTKQGSETQAQIDIHQVPESCAFFDLVKHTNE</sequence>
<evidence type="ECO:0000259" key="1">
    <source>
        <dbReference type="Pfam" id="PF24897"/>
    </source>
</evidence>
<dbReference type="AlphaFoldDB" id="A0A1H2IB38"/>
<evidence type="ECO:0000313" key="3">
    <source>
        <dbReference type="Proteomes" id="UP000243063"/>
    </source>
</evidence>
<dbReference type="Pfam" id="PF24897">
    <property type="entry name" value="DUF7744"/>
    <property type="match status" value="1"/>
</dbReference>
<dbReference type="OrthoDB" id="9757917at2"/>
<dbReference type="RefSeq" id="WP_090215787.1">
    <property type="nucleotide sequence ID" value="NZ_LT629780.1"/>
</dbReference>
<proteinExistence type="predicted"/>